<feature type="domain" description="Fibronectin type-III" evidence="2">
    <location>
        <begin position="178"/>
        <end position="275"/>
    </location>
</feature>
<evidence type="ECO:0000313" key="3">
    <source>
        <dbReference type="EMBL" id="MFA0810867.1"/>
    </source>
</evidence>
<reference evidence="3 4" key="1">
    <citation type="submission" date="2024-08" db="EMBL/GenBank/DDBJ databases">
        <authorList>
            <person name="Ishaq N."/>
        </authorList>
    </citation>
    <scope>NUCLEOTIDE SEQUENCE [LARGE SCALE GENOMIC DNA]</scope>
    <source>
        <strain evidence="3 4">DSM 18651</strain>
    </source>
</reference>
<accession>A0ABV4NXU7</accession>
<dbReference type="InterPro" id="IPR013783">
    <property type="entry name" value="Ig-like_fold"/>
</dbReference>
<dbReference type="InterPro" id="IPR003961">
    <property type="entry name" value="FN3_dom"/>
</dbReference>
<name>A0ABV4NXU7_9GAMM</name>
<dbReference type="InterPro" id="IPR031325">
    <property type="entry name" value="RHS_repeat"/>
</dbReference>
<dbReference type="InterPro" id="IPR036116">
    <property type="entry name" value="FN3_sf"/>
</dbReference>
<evidence type="ECO:0000313" key="4">
    <source>
        <dbReference type="Proteomes" id="UP001569428"/>
    </source>
</evidence>
<dbReference type="CDD" id="cd00063">
    <property type="entry name" value="FN3"/>
    <property type="match status" value="1"/>
</dbReference>
<dbReference type="SUPFAM" id="SSF49265">
    <property type="entry name" value="Fibronectin type III"/>
    <property type="match status" value="1"/>
</dbReference>
<feature type="non-terminal residue" evidence="3">
    <location>
        <position position="445"/>
    </location>
</feature>
<proteinExistence type="predicted"/>
<feature type="region of interest" description="Disordered" evidence="1">
    <location>
        <begin position="70"/>
        <end position="101"/>
    </location>
</feature>
<dbReference type="Pfam" id="PF05593">
    <property type="entry name" value="RHS_repeat"/>
    <property type="match status" value="1"/>
</dbReference>
<gene>
    <name evidence="3" type="ORF">ACCI49_08020</name>
</gene>
<dbReference type="PROSITE" id="PS50853">
    <property type="entry name" value="FN3"/>
    <property type="match status" value="1"/>
</dbReference>
<keyword evidence="4" id="KW-1185">Reference proteome</keyword>
<evidence type="ECO:0000259" key="2">
    <source>
        <dbReference type="PROSITE" id="PS50853"/>
    </source>
</evidence>
<comment type="caution">
    <text evidence="3">The sequence shown here is derived from an EMBL/GenBank/DDBJ whole genome shotgun (WGS) entry which is preliminary data.</text>
</comment>
<organism evidence="3 4">
    <name type="scientific">Microbulbifer epialgicus</name>
    <dbReference type="NCBI Taxonomy" id="393907"/>
    <lineage>
        <taxon>Bacteria</taxon>
        <taxon>Pseudomonadati</taxon>
        <taxon>Pseudomonadota</taxon>
        <taxon>Gammaproteobacteria</taxon>
        <taxon>Cellvibrionales</taxon>
        <taxon>Microbulbiferaceae</taxon>
        <taxon>Microbulbifer</taxon>
    </lineage>
</organism>
<dbReference type="Gene3D" id="2.60.40.10">
    <property type="entry name" value="Immunoglobulins"/>
    <property type="match status" value="2"/>
</dbReference>
<protein>
    <recommendedName>
        <fullName evidence="2">Fibronectin type-III domain-containing protein</fullName>
    </recommendedName>
</protein>
<dbReference type="RefSeq" id="WP_371838441.1">
    <property type="nucleotide sequence ID" value="NZ_JBGMEK010000013.1"/>
</dbReference>
<dbReference type="Proteomes" id="UP001569428">
    <property type="component" value="Unassembled WGS sequence"/>
</dbReference>
<evidence type="ECO:0000256" key="1">
    <source>
        <dbReference type="SAM" id="MobiDB-lite"/>
    </source>
</evidence>
<dbReference type="EMBL" id="JBGMEK010000013">
    <property type="protein sequence ID" value="MFA0810867.1"/>
    <property type="molecule type" value="Genomic_DNA"/>
</dbReference>
<sequence length="445" mass="49257">MEGKFSKGVLRVQRFLFSTIFCIPWIANAENLTYQYDDSDRLIKASYQGEVDTDYSYDALGNILSLTSSAEEQNTPPSVPTDEIPESGVNGVSPGETTLSWSSSDANSNDFVFYDIYLGLTPSPELYKSGLKADSITISGLYSERAYYWKVVARDNHNAVTESPIWSFNTANTAPEAAPSQVNPINNLYTSYKDITLSWSKVADPDLDDTVTYNIYLSESPEPALLEQGFTNTNRQLSGLDPWKTYYWKVVAIDDHGAEKSSSIWSFNPLDTDLDGTPDDIEDLRCTDKNKKDSDGDLLLDGEEDLNKNGVVDVGETNPCSADTDGDGMPDGWEVANQLDPLLNDAFSDMDGDGWSNIKEYLAGSDPSLLDSIPSEDFNLADFEDGRFDTWYWKHNGSADWVIHTENPNTGTYAIRSGSITHNQSSSTEVSVNTPDSEMSFYLSV</sequence>